<dbReference type="InterPro" id="IPR045147">
    <property type="entry name" value="ARI3A/B/C"/>
</dbReference>
<feature type="compositionally biased region" description="Polar residues" evidence="5">
    <location>
        <begin position="61"/>
        <end position="71"/>
    </location>
</feature>
<comment type="caution">
    <text evidence="7">The sequence shown here is derived from an EMBL/GenBank/DDBJ whole genome shotgun (WGS) entry which is preliminary data.</text>
</comment>
<gene>
    <name evidence="7" type="primary">Arid3b</name>
    <name evidence="7" type="ORF">Bhyg_08420</name>
</gene>
<dbReference type="Gene3D" id="1.10.150.60">
    <property type="entry name" value="ARID DNA-binding domain"/>
    <property type="match status" value="1"/>
</dbReference>
<feature type="region of interest" description="Disordered" evidence="5">
    <location>
        <begin position="346"/>
        <end position="378"/>
    </location>
</feature>
<dbReference type="SMART" id="SM00501">
    <property type="entry name" value="BRIGHT"/>
    <property type="match status" value="1"/>
</dbReference>
<organism evidence="7 8">
    <name type="scientific">Pseudolycoriella hygida</name>
    <dbReference type="NCBI Taxonomy" id="35572"/>
    <lineage>
        <taxon>Eukaryota</taxon>
        <taxon>Metazoa</taxon>
        <taxon>Ecdysozoa</taxon>
        <taxon>Arthropoda</taxon>
        <taxon>Hexapoda</taxon>
        <taxon>Insecta</taxon>
        <taxon>Pterygota</taxon>
        <taxon>Neoptera</taxon>
        <taxon>Endopterygota</taxon>
        <taxon>Diptera</taxon>
        <taxon>Nematocera</taxon>
        <taxon>Sciaroidea</taxon>
        <taxon>Sciaridae</taxon>
        <taxon>Pseudolycoriella</taxon>
    </lineage>
</organism>
<feature type="compositionally biased region" description="Basic and acidic residues" evidence="5">
    <location>
        <begin position="163"/>
        <end position="173"/>
    </location>
</feature>
<dbReference type="SMART" id="SM01014">
    <property type="entry name" value="ARID"/>
    <property type="match status" value="1"/>
</dbReference>
<dbReference type="PANTHER" id="PTHR15348">
    <property type="entry name" value="AT-RICH INTERACTIVE DOMAIN-CONTAINING PROTEIN ARID DOMAIN- CONTAINING PROTEIN DEAD RINGER PROTEIN B-CELL REGULATOR OF IGH TRANSCRIPTION BRIGHT"/>
    <property type="match status" value="1"/>
</dbReference>
<accession>A0A9Q0N4P1</accession>
<dbReference type="GO" id="GO:0003677">
    <property type="term" value="F:DNA binding"/>
    <property type="evidence" value="ECO:0007669"/>
    <property type="project" value="UniProtKB-KW"/>
</dbReference>
<name>A0A9Q0N4P1_9DIPT</name>
<feature type="region of interest" description="Disordered" evidence="5">
    <location>
        <begin position="152"/>
        <end position="210"/>
    </location>
</feature>
<dbReference type="PANTHER" id="PTHR15348:SF0">
    <property type="entry name" value="PROTEIN DEAD RINGER"/>
    <property type="match status" value="1"/>
</dbReference>
<dbReference type="InterPro" id="IPR036431">
    <property type="entry name" value="ARID_dom_sf"/>
</dbReference>
<evidence type="ECO:0000256" key="1">
    <source>
        <dbReference type="ARBA" id="ARBA00023015"/>
    </source>
</evidence>
<dbReference type="Proteomes" id="UP001151699">
    <property type="component" value="Chromosome B"/>
</dbReference>
<dbReference type="InterPro" id="IPR001606">
    <property type="entry name" value="ARID_dom"/>
</dbReference>
<feature type="compositionally biased region" description="Polar residues" evidence="5">
    <location>
        <begin position="152"/>
        <end position="162"/>
    </location>
</feature>
<feature type="compositionally biased region" description="Acidic residues" evidence="5">
    <location>
        <begin position="50"/>
        <end position="60"/>
    </location>
</feature>
<evidence type="ECO:0000256" key="2">
    <source>
        <dbReference type="ARBA" id="ARBA00023125"/>
    </source>
</evidence>
<dbReference type="GO" id="GO:0005634">
    <property type="term" value="C:nucleus"/>
    <property type="evidence" value="ECO:0007669"/>
    <property type="project" value="TreeGrafter"/>
</dbReference>
<keyword evidence="1" id="KW-0805">Transcription regulation</keyword>
<evidence type="ECO:0000256" key="5">
    <source>
        <dbReference type="SAM" id="MobiDB-lite"/>
    </source>
</evidence>
<feature type="domain" description="ARID" evidence="6">
    <location>
        <begin position="230"/>
        <end position="332"/>
    </location>
</feature>
<evidence type="ECO:0000256" key="3">
    <source>
        <dbReference type="ARBA" id="ARBA00023163"/>
    </source>
</evidence>
<dbReference type="Pfam" id="PF01388">
    <property type="entry name" value="ARID"/>
    <property type="match status" value="1"/>
</dbReference>
<keyword evidence="4" id="KW-0539">Nucleus</keyword>
<evidence type="ECO:0000313" key="8">
    <source>
        <dbReference type="Proteomes" id="UP001151699"/>
    </source>
</evidence>
<dbReference type="OrthoDB" id="10044343at2759"/>
<feature type="non-terminal residue" evidence="7">
    <location>
        <position position="1"/>
    </location>
</feature>
<keyword evidence="2" id="KW-0238">DNA-binding</keyword>
<dbReference type="PROSITE" id="PS51011">
    <property type="entry name" value="ARID"/>
    <property type="match status" value="1"/>
</dbReference>
<proteinExistence type="predicted"/>
<protein>
    <submittedName>
        <fullName evidence="7">AT-rich interactive domain-containing protein 3B</fullName>
    </submittedName>
</protein>
<dbReference type="AlphaFoldDB" id="A0A9Q0N4P1"/>
<keyword evidence="8" id="KW-1185">Reference proteome</keyword>
<dbReference type="EMBL" id="WJQU01000002">
    <property type="protein sequence ID" value="KAJ6643459.1"/>
    <property type="molecule type" value="Genomic_DNA"/>
</dbReference>
<feature type="region of interest" description="Disordered" evidence="5">
    <location>
        <begin position="1"/>
        <end position="71"/>
    </location>
</feature>
<evidence type="ECO:0000256" key="4">
    <source>
        <dbReference type="ARBA" id="ARBA00023242"/>
    </source>
</evidence>
<reference evidence="7" key="1">
    <citation type="submission" date="2022-07" db="EMBL/GenBank/DDBJ databases">
        <authorList>
            <person name="Trinca V."/>
            <person name="Uliana J.V.C."/>
            <person name="Torres T.T."/>
            <person name="Ward R.J."/>
            <person name="Monesi N."/>
        </authorList>
    </citation>
    <scope>NUCLEOTIDE SEQUENCE</scope>
    <source>
        <strain evidence="7">HSMRA1968</strain>
        <tissue evidence="7">Whole embryos</tissue>
    </source>
</reference>
<dbReference type="SUPFAM" id="SSF46774">
    <property type="entry name" value="ARID-like"/>
    <property type="match status" value="1"/>
</dbReference>
<dbReference type="GO" id="GO:0006357">
    <property type="term" value="P:regulation of transcription by RNA polymerase II"/>
    <property type="evidence" value="ECO:0007669"/>
    <property type="project" value="InterPro"/>
</dbReference>
<evidence type="ECO:0000259" key="6">
    <source>
        <dbReference type="PROSITE" id="PS51011"/>
    </source>
</evidence>
<keyword evidence="3" id="KW-0804">Transcription</keyword>
<evidence type="ECO:0000313" key="7">
    <source>
        <dbReference type="EMBL" id="KAJ6643459.1"/>
    </source>
</evidence>
<sequence length="477" mass="53642">MSNNLNMAHDRSNGLRSNPCGGRKGDYPLSDRDSDLGDDSLMSQMHSDREDETMDSESIDESVNCQNDSRLPQNQNIALNAAIPRVPSPIMRHMMGMNPPMVRDIRDQVGSSMFSSQESPFPSLKSVNAQYGAMVPTLNGFQLENLSRQSPLEYPNFQQNNSHPREAARDNSTPREPSASPPQWSMEEQHKQLKQQGIRSPVLDDDGNNVEDIVSNQDRFRKNLYDIDADPGRRKFLDSLFAFHAANATKKAADGKKRDPITRLPIMAKQVLDLYKLYTLVIARGGLVEVIIKKLWQEIIKGLNLPSSITSAAFTLRTQYVRFIFDYEMEVHNLSTKAELDAAIDGNKRESRKNHNSMNESPRLLHNGHEMLNGHAHNGHQMNPAYTLSNYPITALLNTSFQSQLRHQITQDYRPAIDPSVLAAYISRLHNPESMYSNEALAAYVKNNILNMQVNADAIAAAFVASTQQPSEPQRNI</sequence>
<feature type="compositionally biased region" description="Basic and acidic residues" evidence="5">
    <location>
        <begin position="23"/>
        <end position="35"/>
    </location>
</feature>